<name>A0ABQ2M075_9ACTN</name>
<reference evidence="5" key="1">
    <citation type="journal article" date="2019" name="Int. J. Syst. Evol. Microbiol.">
        <title>The Global Catalogue of Microorganisms (GCM) 10K type strain sequencing project: providing services to taxonomists for standard genome sequencing and annotation.</title>
        <authorList>
            <consortium name="The Broad Institute Genomics Platform"/>
            <consortium name="The Broad Institute Genome Sequencing Center for Infectious Disease"/>
            <person name="Wu L."/>
            <person name="Ma J."/>
        </authorList>
    </citation>
    <scope>NUCLEOTIDE SEQUENCE [LARGE SCALE GENOMIC DNA]</scope>
    <source>
        <strain evidence="5">CGMCC 4.7349</strain>
    </source>
</reference>
<keyword evidence="2" id="KW-0812">Transmembrane</keyword>
<organism evidence="4 5">
    <name type="scientific">Streptomyces lasiicapitis</name>
    <dbReference type="NCBI Taxonomy" id="1923961"/>
    <lineage>
        <taxon>Bacteria</taxon>
        <taxon>Bacillati</taxon>
        <taxon>Actinomycetota</taxon>
        <taxon>Actinomycetes</taxon>
        <taxon>Kitasatosporales</taxon>
        <taxon>Streptomycetaceae</taxon>
        <taxon>Streptomyces</taxon>
    </lineage>
</organism>
<feature type="transmembrane region" description="Helical" evidence="2">
    <location>
        <begin position="104"/>
        <end position="123"/>
    </location>
</feature>
<feature type="transmembrane region" description="Helical" evidence="2">
    <location>
        <begin position="6"/>
        <end position="25"/>
    </location>
</feature>
<keyword evidence="2" id="KW-1133">Transmembrane helix</keyword>
<proteinExistence type="predicted"/>
<sequence>MNAYTLHSVCAVTAWLAFAYKLTALRKAPRDYALAALCGALLFSAIAYTIAHPRLYAPVDRLLGFPNGAALVSMTCIVLVLACQQFVLTFWAHPPAVARRKARPRVLAALFVLAALYTLYVMTGPSEQRPKDFALHYATDPPFAVFLSIYLLYFIGGEAAIARQSHAYAKVSHRLWLRRGLGLVAIGAWLTLAISLSRALSVPLEALSVDLNPMEPITRVLGDVGTLITYVGWTLPGWGPALAAPGRRLRARRQYQRLRPLRNALHEFAPTIELPAYADGFWHRLRPSYLEFKVYRLVIEIRDCQLALRPYADPHAVRVARELGRAAGLAPREVLAVEEATQLASMVRSRRRNTAPAAHCGPRTAAGPQGSGLADEIDWLVRVAEVMERSPYVAEALAGSRAETVGEGPGRRSGIADVA</sequence>
<evidence type="ECO:0000259" key="3">
    <source>
        <dbReference type="Pfam" id="PF20182"/>
    </source>
</evidence>
<evidence type="ECO:0000256" key="2">
    <source>
        <dbReference type="SAM" id="Phobius"/>
    </source>
</evidence>
<evidence type="ECO:0000256" key="1">
    <source>
        <dbReference type="SAM" id="MobiDB-lite"/>
    </source>
</evidence>
<dbReference type="RefSeq" id="WP_189174535.1">
    <property type="nucleotide sequence ID" value="NZ_BMNG01000007.1"/>
</dbReference>
<dbReference type="EMBL" id="BMNG01000007">
    <property type="protein sequence ID" value="GGO45279.1"/>
    <property type="molecule type" value="Genomic_DNA"/>
</dbReference>
<feature type="transmembrane region" description="Helical" evidence="2">
    <location>
        <begin position="181"/>
        <end position="200"/>
    </location>
</feature>
<comment type="caution">
    <text evidence="4">The sequence shown here is derived from an EMBL/GenBank/DDBJ whole genome shotgun (WGS) entry which is preliminary data.</text>
</comment>
<feature type="region of interest" description="Disordered" evidence="1">
    <location>
        <begin position="398"/>
        <end position="419"/>
    </location>
</feature>
<dbReference type="InterPro" id="IPR050039">
    <property type="entry name" value="MAB_1171c-like"/>
</dbReference>
<evidence type="ECO:0000313" key="4">
    <source>
        <dbReference type="EMBL" id="GGO45279.1"/>
    </source>
</evidence>
<evidence type="ECO:0000313" key="5">
    <source>
        <dbReference type="Proteomes" id="UP000656881"/>
    </source>
</evidence>
<dbReference type="InterPro" id="IPR046675">
    <property type="entry name" value="DUF6545"/>
</dbReference>
<keyword evidence="5" id="KW-1185">Reference proteome</keyword>
<accession>A0ABQ2M075</accession>
<protein>
    <recommendedName>
        <fullName evidence="3">DUF6545 domain-containing protein</fullName>
    </recommendedName>
</protein>
<dbReference type="NCBIfam" id="NF042915">
    <property type="entry name" value="MAB_1171c_fam"/>
    <property type="match status" value="1"/>
</dbReference>
<feature type="region of interest" description="Disordered" evidence="1">
    <location>
        <begin position="351"/>
        <end position="371"/>
    </location>
</feature>
<keyword evidence="2" id="KW-0472">Membrane</keyword>
<feature type="transmembrane region" description="Helical" evidence="2">
    <location>
        <begin position="32"/>
        <end position="51"/>
    </location>
</feature>
<feature type="transmembrane region" description="Helical" evidence="2">
    <location>
        <begin position="220"/>
        <end position="244"/>
    </location>
</feature>
<dbReference type="Pfam" id="PF20182">
    <property type="entry name" value="DUF6545"/>
    <property type="match status" value="1"/>
</dbReference>
<feature type="transmembrane region" description="Helical" evidence="2">
    <location>
        <begin position="143"/>
        <end position="161"/>
    </location>
</feature>
<dbReference type="Proteomes" id="UP000656881">
    <property type="component" value="Unassembled WGS sequence"/>
</dbReference>
<gene>
    <name evidence="4" type="ORF">GCM10012286_33430</name>
</gene>
<feature type="transmembrane region" description="Helical" evidence="2">
    <location>
        <begin position="71"/>
        <end position="92"/>
    </location>
</feature>
<feature type="domain" description="DUF6545" evidence="3">
    <location>
        <begin position="248"/>
        <end position="387"/>
    </location>
</feature>